<gene>
    <name evidence="3" type="ORF">ACFQGU_02475</name>
</gene>
<sequence length="290" mass="32112">MSETFERPRTGIRSGFTPMESLDQATPDPGFFGPDSVSWRVHHDPANVVGGIRALILQALHPDVMRSFHDITSTREDPWGRLARTGAYVNAITYGTRAEAEKTATRVRFVHRKLGLDRPDWLLWVHCGAVDSWLVGHRRSGAPLTDAEADQYVLEQVEAARLVGCDLDTVPASVAELSAYFERMKPQLEVTPETRESVRDLIWPPMAPRVQLLTPARPAWTTLALTGFGLMPRWSRRMFALPGLPTTDLSASLTARALRTALLAVPEARRTNPHLAAARIRLDLADAPAA</sequence>
<accession>A0ABW1SWK1</accession>
<organism evidence="3 4">
    <name type="scientific">Longivirga aurantiaca</name>
    <dbReference type="NCBI Taxonomy" id="1837743"/>
    <lineage>
        <taxon>Bacteria</taxon>
        <taxon>Bacillati</taxon>
        <taxon>Actinomycetota</taxon>
        <taxon>Actinomycetes</taxon>
        <taxon>Sporichthyales</taxon>
        <taxon>Sporichthyaceae</taxon>
        <taxon>Longivirga</taxon>
    </lineage>
</organism>
<dbReference type="Proteomes" id="UP001596138">
    <property type="component" value="Unassembled WGS sequence"/>
</dbReference>
<proteinExistence type="predicted"/>
<protein>
    <submittedName>
        <fullName evidence="3">Oxygenase MpaB family protein</fullName>
        <ecNumber evidence="3">1.-.-.-</ecNumber>
    </submittedName>
</protein>
<evidence type="ECO:0000256" key="1">
    <source>
        <dbReference type="SAM" id="MobiDB-lite"/>
    </source>
</evidence>
<dbReference type="RefSeq" id="WP_386763765.1">
    <property type="nucleotide sequence ID" value="NZ_JBHSTI010000002.1"/>
</dbReference>
<feature type="domain" description="ER-bound oxygenase mpaB/mpaB'/Rubber oxygenase catalytic" evidence="2">
    <location>
        <begin position="39"/>
        <end position="259"/>
    </location>
</feature>
<dbReference type="EC" id="1.-.-.-" evidence="3"/>
<evidence type="ECO:0000313" key="3">
    <source>
        <dbReference type="EMBL" id="MFC6236728.1"/>
    </source>
</evidence>
<dbReference type="PANTHER" id="PTHR36151">
    <property type="entry name" value="BLR2777 PROTEIN"/>
    <property type="match status" value="1"/>
</dbReference>
<dbReference type="Pfam" id="PF09995">
    <property type="entry name" value="MPAB_Lcp_cat"/>
    <property type="match status" value="1"/>
</dbReference>
<dbReference type="InterPro" id="IPR018713">
    <property type="entry name" value="MPAB/Lcp_cat_dom"/>
</dbReference>
<dbReference type="GO" id="GO:0016491">
    <property type="term" value="F:oxidoreductase activity"/>
    <property type="evidence" value="ECO:0007669"/>
    <property type="project" value="UniProtKB-KW"/>
</dbReference>
<keyword evidence="3" id="KW-0560">Oxidoreductase</keyword>
<dbReference type="EMBL" id="JBHSTI010000002">
    <property type="protein sequence ID" value="MFC6236728.1"/>
    <property type="molecule type" value="Genomic_DNA"/>
</dbReference>
<evidence type="ECO:0000259" key="2">
    <source>
        <dbReference type="Pfam" id="PF09995"/>
    </source>
</evidence>
<comment type="caution">
    <text evidence="3">The sequence shown here is derived from an EMBL/GenBank/DDBJ whole genome shotgun (WGS) entry which is preliminary data.</text>
</comment>
<dbReference type="PANTHER" id="PTHR36151:SF3">
    <property type="entry name" value="ER-BOUND OXYGENASE MPAB_MPAB'_RUBBER OXYGENASE CATALYTIC DOMAIN-CONTAINING PROTEIN"/>
    <property type="match status" value="1"/>
</dbReference>
<keyword evidence="4" id="KW-1185">Reference proteome</keyword>
<evidence type="ECO:0000313" key="4">
    <source>
        <dbReference type="Proteomes" id="UP001596138"/>
    </source>
</evidence>
<name>A0ABW1SWK1_9ACTN</name>
<feature type="region of interest" description="Disordered" evidence="1">
    <location>
        <begin position="1"/>
        <end position="27"/>
    </location>
</feature>
<reference evidence="4" key="1">
    <citation type="journal article" date="2019" name="Int. J. Syst. Evol. Microbiol.">
        <title>The Global Catalogue of Microorganisms (GCM) 10K type strain sequencing project: providing services to taxonomists for standard genome sequencing and annotation.</title>
        <authorList>
            <consortium name="The Broad Institute Genomics Platform"/>
            <consortium name="The Broad Institute Genome Sequencing Center for Infectious Disease"/>
            <person name="Wu L."/>
            <person name="Ma J."/>
        </authorList>
    </citation>
    <scope>NUCLEOTIDE SEQUENCE [LARGE SCALE GENOMIC DNA]</scope>
    <source>
        <strain evidence="4">CGMCC 4.7317</strain>
    </source>
</reference>